<evidence type="ECO:0000256" key="1">
    <source>
        <dbReference type="SAM" id="Phobius"/>
    </source>
</evidence>
<evidence type="ECO:0000313" key="2">
    <source>
        <dbReference type="EnsemblMetazoa" id="GAUT018778-PA"/>
    </source>
</evidence>
<dbReference type="EnsemblMetazoa" id="GAUT018778-RA">
    <property type="protein sequence ID" value="GAUT018778-PA"/>
    <property type="gene ID" value="GAUT018778"/>
</dbReference>
<reference evidence="2" key="1">
    <citation type="submission" date="2020-05" db="UniProtKB">
        <authorList>
            <consortium name="EnsemblMetazoa"/>
        </authorList>
    </citation>
    <scope>IDENTIFICATION</scope>
    <source>
        <strain evidence="2">TTRI</strain>
    </source>
</reference>
<protein>
    <submittedName>
        <fullName evidence="2">Uncharacterized protein</fullName>
    </submittedName>
</protein>
<keyword evidence="1" id="KW-0472">Membrane</keyword>
<keyword evidence="3" id="KW-1185">Reference proteome</keyword>
<sequence>MDLIALSTVATTNTTTLVLVSVCHLLYQKLKTFAITKVTTNAEAINSHVASIATIKKALTTLTAATPTVINKESRIPSVMVYPKSRENSGSAVRRFQSRRRSFEKLVGADMFESHNLIRQLFCLRLLTLNASKN</sequence>
<dbReference type="AlphaFoldDB" id="A0A1A9UX89"/>
<dbReference type="VEuPathDB" id="VectorBase:GAUT018778"/>
<keyword evidence="1" id="KW-0812">Transmembrane</keyword>
<dbReference type="Proteomes" id="UP000078200">
    <property type="component" value="Unassembled WGS sequence"/>
</dbReference>
<evidence type="ECO:0000313" key="3">
    <source>
        <dbReference type="Proteomes" id="UP000078200"/>
    </source>
</evidence>
<keyword evidence="1" id="KW-1133">Transmembrane helix</keyword>
<feature type="transmembrane region" description="Helical" evidence="1">
    <location>
        <begin position="6"/>
        <end position="27"/>
    </location>
</feature>
<organism evidence="2 3">
    <name type="scientific">Glossina austeni</name>
    <name type="common">Savannah tsetse fly</name>
    <dbReference type="NCBI Taxonomy" id="7395"/>
    <lineage>
        <taxon>Eukaryota</taxon>
        <taxon>Metazoa</taxon>
        <taxon>Ecdysozoa</taxon>
        <taxon>Arthropoda</taxon>
        <taxon>Hexapoda</taxon>
        <taxon>Insecta</taxon>
        <taxon>Pterygota</taxon>
        <taxon>Neoptera</taxon>
        <taxon>Endopterygota</taxon>
        <taxon>Diptera</taxon>
        <taxon>Brachycera</taxon>
        <taxon>Muscomorpha</taxon>
        <taxon>Hippoboscoidea</taxon>
        <taxon>Glossinidae</taxon>
        <taxon>Glossina</taxon>
    </lineage>
</organism>
<name>A0A1A9UX89_GLOAU</name>
<proteinExistence type="predicted"/>
<accession>A0A1A9UX89</accession>